<dbReference type="AlphaFoldDB" id="A0A2P2N8J7"/>
<organism evidence="1">
    <name type="scientific">Rhizophora mucronata</name>
    <name type="common">Asiatic mangrove</name>
    <dbReference type="NCBI Taxonomy" id="61149"/>
    <lineage>
        <taxon>Eukaryota</taxon>
        <taxon>Viridiplantae</taxon>
        <taxon>Streptophyta</taxon>
        <taxon>Embryophyta</taxon>
        <taxon>Tracheophyta</taxon>
        <taxon>Spermatophyta</taxon>
        <taxon>Magnoliopsida</taxon>
        <taxon>eudicotyledons</taxon>
        <taxon>Gunneridae</taxon>
        <taxon>Pentapetalae</taxon>
        <taxon>rosids</taxon>
        <taxon>fabids</taxon>
        <taxon>Malpighiales</taxon>
        <taxon>Rhizophoraceae</taxon>
        <taxon>Rhizophora</taxon>
    </lineage>
</organism>
<proteinExistence type="predicted"/>
<evidence type="ECO:0000313" key="1">
    <source>
        <dbReference type="EMBL" id="MBX38772.1"/>
    </source>
</evidence>
<name>A0A2P2N8J7_RHIMU</name>
<dbReference type="EMBL" id="GGEC01058288">
    <property type="protein sequence ID" value="MBX38772.1"/>
    <property type="molecule type" value="Transcribed_RNA"/>
</dbReference>
<protein>
    <submittedName>
        <fullName evidence="1">Uncharacterized protein</fullName>
    </submittedName>
</protein>
<accession>A0A2P2N8J7</accession>
<reference evidence="1" key="1">
    <citation type="submission" date="2018-02" db="EMBL/GenBank/DDBJ databases">
        <title>Rhizophora mucronata_Transcriptome.</title>
        <authorList>
            <person name="Meera S.P."/>
            <person name="Sreeshan A."/>
            <person name="Augustine A."/>
        </authorList>
    </citation>
    <scope>NUCLEOTIDE SEQUENCE</scope>
    <source>
        <tissue evidence="1">Leaf</tissue>
    </source>
</reference>
<sequence>MCKFNCFLADPSHLHGLLY</sequence>